<keyword evidence="3" id="KW-1185">Reference proteome</keyword>
<feature type="region of interest" description="Disordered" evidence="1">
    <location>
        <begin position="1"/>
        <end position="78"/>
    </location>
</feature>
<feature type="region of interest" description="Disordered" evidence="1">
    <location>
        <begin position="228"/>
        <end position="267"/>
    </location>
</feature>
<accession>A0A150H4B3</accession>
<feature type="region of interest" description="Disordered" evidence="1">
    <location>
        <begin position="680"/>
        <end position="707"/>
    </location>
</feature>
<feature type="region of interest" description="Disordered" evidence="1">
    <location>
        <begin position="895"/>
        <end position="920"/>
    </location>
</feature>
<evidence type="ECO:0000313" key="2">
    <source>
        <dbReference type="EMBL" id="KXZ56892.1"/>
    </source>
</evidence>
<reference evidence="3" key="1">
    <citation type="journal article" date="2016" name="Nat. Commun.">
        <title>The Gonium pectorale genome demonstrates co-option of cell cycle regulation during the evolution of multicellularity.</title>
        <authorList>
            <person name="Hanschen E.R."/>
            <person name="Marriage T.N."/>
            <person name="Ferris P.J."/>
            <person name="Hamaji T."/>
            <person name="Toyoda A."/>
            <person name="Fujiyama A."/>
            <person name="Neme R."/>
            <person name="Noguchi H."/>
            <person name="Minakuchi Y."/>
            <person name="Suzuki M."/>
            <person name="Kawai-Toyooka H."/>
            <person name="Smith D.R."/>
            <person name="Sparks H."/>
            <person name="Anderson J."/>
            <person name="Bakaric R."/>
            <person name="Luria V."/>
            <person name="Karger A."/>
            <person name="Kirschner M.W."/>
            <person name="Durand P.M."/>
            <person name="Michod R.E."/>
            <person name="Nozaki H."/>
            <person name="Olson B.J."/>
        </authorList>
    </citation>
    <scope>NUCLEOTIDE SEQUENCE [LARGE SCALE GENOMIC DNA]</scope>
    <source>
        <strain evidence="3">NIES-2863</strain>
    </source>
</reference>
<organism evidence="2 3">
    <name type="scientific">Gonium pectorale</name>
    <name type="common">Green alga</name>
    <dbReference type="NCBI Taxonomy" id="33097"/>
    <lineage>
        <taxon>Eukaryota</taxon>
        <taxon>Viridiplantae</taxon>
        <taxon>Chlorophyta</taxon>
        <taxon>core chlorophytes</taxon>
        <taxon>Chlorophyceae</taxon>
        <taxon>CS clade</taxon>
        <taxon>Chlamydomonadales</taxon>
        <taxon>Volvocaceae</taxon>
        <taxon>Gonium</taxon>
    </lineage>
</organism>
<feature type="compositionally biased region" description="Gly residues" evidence="1">
    <location>
        <begin position="472"/>
        <end position="483"/>
    </location>
</feature>
<dbReference type="EMBL" id="LSYV01000002">
    <property type="protein sequence ID" value="KXZ56892.1"/>
    <property type="molecule type" value="Genomic_DNA"/>
</dbReference>
<feature type="region of interest" description="Disordered" evidence="1">
    <location>
        <begin position="461"/>
        <end position="489"/>
    </location>
</feature>
<dbReference type="AlphaFoldDB" id="A0A150H4B3"/>
<name>A0A150H4B3_GONPE</name>
<evidence type="ECO:0008006" key="4">
    <source>
        <dbReference type="Google" id="ProtNLM"/>
    </source>
</evidence>
<comment type="caution">
    <text evidence="2">The sequence shown here is derived from an EMBL/GenBank/DDBJ whole genome shotgun (WGS) entry which is preliminary data.</text>
</comment>
<sequence length="1035" mass="103291">MESIASLAGIPTLTKARPPASTRLEREASSVSPGADRPPDSRHRRRRPAHDGTAPRPPRSPARRPPVSERPPSLLNSVRGADPATWVALVREYGSRVGGVFAADALFRAAHFVNARGGVHGDLEAGARAAAAAAVAPDMTTLSELAQGLLPAAADAAVEGRLGAVRACRLAWALAKLSADGSEEGGAAGGGGAAPLLPEAVMRHHGRRCAAALAVQLTTAAREAAAGEAASAPAAAPVPDQQGASERRPEAQAGGSTSAPALTSTSYGGGDGGGASLTGRHLVLAMWGLARLAEAGHLRFNAAGAAAGPSSAAAAAALRSGRRELWDALCGGLSANGRLAALSARELSNGLLALALAGHTNHPLFAALTAALEPHLAAAAGAGAAPGAAGVRLVAPVSRCNAQDLANSVWALARARVEPGCRAMRLAEAATLAALPELRARHVVSLLVSFSALRYEPARARLPPPPPALAATGGGAGGGGGQGPAAATGPGPAGGLDLYSALAHRCLELYVLRDEHEGTVAQDLMARAVRAAARHAPAFAPADLATVAWAAASVGRLDGELLEACARVVAAEAEAEEAEVEEAGASGLEPAGAGGDVRDTGSGGGGGGPRPRLSLAALSDVAWAHSALRLCNPGLMAAVADLATRRLEQAAAEAAAGDAEWPDNGAGGLSSFYSDGRGDLGAGVETRGRRTSQPSPVGGAASAASEPPPEVGHVVALLEAFAVWAAAPPATGAADVSGGGPAVLYHDRLFRRAAAVLLRRLDELSSDQLVTLAWSCAAVVHALPPPAHQLDADSAAVGAVGAAHHPVLSLLWAATELLSAVPADDFPRPELLQLAQAAAAARGALRIPAALQERLAGAWQAAPPLYGRRAVVELCAALEERGWADVRINDRCGGEQGAAQAPVPVDVSAVGPPPPRALPRRPEALAATAAGSSGSSAGSCGSAGDAGMRFAFLLAPPQLHAVGSPGVLWGGLGLKARLLRERGWRVVVVPLPAARGGAPGEEGGGGGEGGGWQTARTTREAVVGALEKALALEGL</sequence>
<feature type="compositionally biased region" description="Pro residues" evidence="1">
    <location>
        <begin position="55"/>
        <end position="64"/>
    </location>
</feature>
<evidence type="ECO:0000256" key="1">
    <source>
        <dbReference type="SAM" id="MobiDB-lite"/>
    </source>
</evidence>
<dbReference type="OrthoDB" id="550185at2759"/>
<feature type="compositionally biased region" description="Low complexity" evidence="1">
    <location>
        <begin position="694"/>
        <end position="707"/>
    </location>
</feature>
<gene>
    <name evidence="2" type="ORF">GPECTOR_1g804</name>
</gene>
<dbReference type="Proteomes" id="UP000075714">
    <property type="component" value="Unassembled WGS sequence"/>
</dbReference>
<protein>
    <recommendedName>
        <fullName evidence="4">RAP domain-containing protein</fullName>
    </recommendedName>
</protein>
<feature type="region of interest" description="Disordered" evidence="1">
    <location>
        <begin position="578"/>
        <end position="611"/>
    </location>
</feature>
<proteinExistence type="predicted"/>
<feature type="compositionally biased region" description="Low complexity" evidence="1">
    <location>
        <begin position="228"/>
        <end position="237"/>
    </location>
</feature>
<evidence type="ECO:0000313" key="3">
    <source>
        <dbReference type="Proteomes" id="UP000075714"/>
    </source>
</evidence>